<evidence type="ECO:0000256" key="1">
    <source>
        <dbReference type="SAM" id="SignalP"/>
    </source>
</evidence>
<sequence length="93" mass="9971">MSILSLCVIILSVLSVLQAESCTNGTDCHEVQCFDDFYVACELGTCTCGGHGTVGCSSNEDCTNDPLLHCPSHHKHCRDTKCYCVHGSHGHGK</sequence>
<dbReference type="EnsemblMetazoa" id="G6645.3">
    <property type="protein sequence ID" value="G6645.3:cds"/>
    <property type="gene ID" value="G6645"/>
</dbReference>
<proteinExistence type="predicted"/>
<organism evidence="2 3">
    <name type="scientific">Magallana gigas</name>
    <name type="common">Pacific oyster</name>
    <name type="synonym">Crassostrea gigas</name>
    <dbReference type="NCBI Taxonomy" id="29159"/>
    <lineage>
        <taxon>Eukaryota</taxon>
        <taxon>Metazoa</taxon>
        <taxon>Spiralia</taxon>
        <taxon>Lophotrochozoa</taxon>
        <taxon>Mollusca</taxon>
        <taxon>Bivalvia</taxon>
        <taxon>Autobranchia</taxon>
        <taxon>Pteriomorphia</taxon>
        <taxon>Ostreida</taxon>
        <taxon>Ostreoidea</taxon>
        <taxon>Ostreidae</taxon>
        <taxon>Magallana</taxon>
    </lineage>
</organism>
<protein>
    <submittedName>
        <fullName evidence="2">Uncharacterized protein</fullName>
    </submittedName>
</protein>
<accession>A0A8W8NF35</accession>
<feature type="chain" id="PRO_5042432106" evidence="1">
    <location>
        <begin position="20"/>
        <end position="93"/>
    </location>
</feature>
<dbReference type="OrthoDB" id="10365916at2759"/>
<dbReference type="AlphaFoldDB" id="A0A8W8NF35"/>
<dbReference type="Proteomes" id="UP000005408">
    <property type="component" value="Unassembled WGS sequence"/>
</dbReference>
<evidence type="ECO:0000313" key="2">
    <source>
        <dbReference type="EnsemblMetazoa" id="G6645.2:cds"/>
    </source>
</evidence>
<reference evidence="2" key="1">
    <citation type="submission" date="2022-08" db="UniProtKB">
        <authorList>
            <consortium name="EnsemblMetazoa"/>
        </authorList>
    </citation>
    <scope>IDENTIFICATION</scope>
    <source>
        <strain evidence="2">05x7-T-G4-1.051#20</strain>
    </source>
</reference>
<keyword evidence="1" id="KW-0732">Signal</keyword>
<feature type="signal peptide" evidence="1">
    <location>
        <begin position="1"/>
        <end position="19"/>
    </location>
</feature>
<keyword evidence="3" id="KW-1185">Reference proteome</keyword>
<evidence type="ECO:0000313" key="3">
    <source>
        <dbReference type="Proteomes" id="UP000005408"/>
    </source>
</evidence>
<dbReference type="EnsemblMetazoa" id="G6645.2">
    <property type="protein sequence ID" value="G6645.2:cds"/>
    <property type="gene ID" value="G6645"/>
</dbReference>
<name>A0A8W8NF35_MAGGI</name>